<dbReference type="OrthoDB" id="120976at2759"/>
<dbReference type="GO" id="GO:0005829">
    <property type="term" value="C:cytosol"/>
    <property type="evidence" value="ECO:0007669"/>
    <property type="project" value="TreeGrafter"/>
</dbReference>
<proteinExistence type="predicted"/>
<protein>
    <submittedName>
        <fullName evidence="2 3">Uncharacterized protein</fullName>
    </submittedName>
</protein>
<reference evidence="3" key="3">
    <citation type="submission" date="2015-06" db="UniProtKB">
        <authorList>
            <consortium name="EnsemblProtists"/>
        </authorList>
    </citation>
    <scope>IDENTIFICATION</scope>
</reference>
<name>L1IGN7_GUITC</name>
<evidence type="ECO:0000256" key="1">
    <source>
        <dbReference type="SAM" id="Phobius"/>
    </source>
</evidence>
<dbReference type="GO" id="GO:0005634">
    <property type="term" value="C:nucleus"/>
    <property type="evidence" value="ECO:0007669"/>
    <property type="project" value="TreeGrafter"/>
</dbReference>
<dbReference type="Proteomes" id="UP000011087">
    <property type="component" value="Unassembled WGS sequence"/>
</dbReference>
<dbReference type="Pfam" id="PF13516">
    <property type="entry name" value="LRR_6"/>
    <property type="match status" value="3"/>
</dbReference>
<dbReference type="GO" id="GO:0006913">
    <property type="term" value="P:nucleocytoplasmic transport"/>
    <property type="evidence" value="ECO:0007669"/>
    <property type="project" value="TreeGrafter"/>
</dbReference>
<sequence>MSMNAIGSEGASGLGAFLPMQRIRTGASFLSLRGSRVSDSDVQTLTQAMQGDHCRVSQLDLSQNELSSAGVEKLRSVLGHDSIIERLWLGGNKLHDTGATRLAEVLQGNESLVALDVSSNQLGPDGCLRIAHALMYNPMLRELDLSDNQLGDEASGEISRYLGRLRNLQVVNVASCGLSAAGVLGFMAALQENGTLVRC</sequence>
<keyword evidence="1" id="KW-1133">Transmembrane helix</keyword>
<dbReference type="GO" id="GO:0005096">
    <property type="term" value="F:GTPase activator activity"/>
    <property type="evidence" value="ECO:0007669"/>
    <property type="project" value="InterPro"/>
</dbReference>
<dbReference type="RefSeq" id="XP_005822069.1">
    <property type="nucleotide sequence ID" value="XM_005822012.1"/>
</dbReference>
<dbReference type="GeneID" id="17291815"/>
<evidence type="ECO:0000313" key="2">
    <source>
        <dbReference type="EMBL" id="EKX35089.1"/>
    </source>
</evidence>
<gene>
    <name evidence="2" type="ORF">GUITHDRAFT_90351</name>
</gene>
<accession>L1IGN7</accession>
<dbReference type="KEGG" id="gtt:GUITHDRAFT_90351"/>
<organism evidence="2">
    <name type="scientific">Guillardia theta (strain CCMP2712)</name>
    <name type="common">Cryptophyte</name>
    <dbReference type="NCBI Taxonomy" id="905079"/>
    <lineage>
        <taxon>Eukaryota</taxon>
        <taxon>Cryptophyceae</taxon>
        <taxon>Pyrenomonadales</taxon>
        <taxon>Geminigeraceae</taxon>
        <taxon>Guillardia</taxon>
    </lineage>
</organism>
<dbReference type="InterPro" id="IPR001611">
    <property type="entry name" value="Leu-rich_rpt"/>
</dbReference>
<evidence type="ECO:0000313" key="4">
    <source>
        <dbReference type="Proteomes" id="UP000011087"/>
    </source>
</evidence>
<dbReference type="InterPro" id="IPR027038">
    <property type="entry name" value="RanGap"/>
</dbReference>
<reference evidence="2 4" key="1">
    <citation type="journal article" date="2012" name="Nature">
        <title>Algal genomes reveal evolutionary mosaicism and the fate of nucleomorphs.</title>
        <authorList>
            <consortium name="DOE Joint Genome Institute"/>
            <person name="Curtis B.A."/>
            <person name="Tanifuji G."/>
            <person name="Burki F."/>
            <person name="Gruber A."/>
            <person name="Irimia M."/>
            <person name="Maruyama S."/>
            <person name="Arias M.C."/>
            <person name="Ball S.G."/>
            <person name="Gile G.H."/>
            <person name="Hirakawa Y."/>
            <person name="Hopkins J.F."/>
            <person name="Kuo A."/>
            <person name="Rensing S.A."/>
            <person name="Schmutz J."/>
            <person name="Symeonidi A."/>
            <person name="Elias M."/>
            <person name="Eveleigh R.J."/>
            <person name="Herman E.K."/>
            <person name="Klute M.J."/>
            <person name="Nakayama T."/>
            <person name="Obornik M."/>
            <person name="Reyes-Prieto A."/>
            <person name="Armbrust E.V."/>
            <person name="Aves S.J."/>
            <person name="Beiko R.G."/>
            <person name="Coutinho P."/>
            <person name="Dacks J.B."/>
            <person name="Durnford D.G."/>
            <person name="Fast N.M."/>
            <person name="Green B.R."/>
            <person name="Grisdale C.J."/>
            <person name="Hempel F."/>
            <person name="Henrissat B."/>
            <person name="Hoppner M.P."/>
            <person name="Ishida K."/>
            <person name="Kim E."/>
            <person name="Koreny L."/>
            <person name="Kroth P.G."/>
            <person name="Liu Y."/>
            <person name="Malik S.B."/>
            <person name="Maier U.G."/>
            <person name="McRose D."/>
            <person name="Mock T."/>
            <person name="Neilson J.A."/>
            <person name="Onodera N.T."/>
            <person name="Poole A.M."/>
            <person name="Pritham E.J."/>
            <person name="Richards T.A."/>
            <person name="Rocap G."/>
            <person name="Roy S.W."/>
            <person name="Sarai C."/>
            <person name="Schaack S."/>
            <person name="Shirato S."/>
            <person name="Slamovits C.H."/>
            <person name="Spencer D.F."/>
            <person name="Suzuki S."/>
            <person name="Worden A.Z."/>
            <person name="Zauner S."/>
            <person name="Barry K."/>
            <person name="Bell C."/>
            <person name="Bharti A.K."/>
            <person name="Crow J.A."/>
            <person name="Grimwood J."/>
            <person name="Kramer R."/>
            <person name="Lindquist E."/>
            <person name="Lucas S."/>
            <person name="Salamov A."/>
            <person name="McFadden G.I."/>
            <person name="Lane C.E."/>
            <person name="Keeling P.J."/>
            <person name="Gray M.W."/>
            <person name="Grigoriev I.V."/>
            <person name="Archibald J.M."/>
        </authorList>
    </citation>
    <scope>NUCLEOTIDE SEQUENCE</scope>
    <source>
        <strain evidence="2 4">CCMP2712</strain>
    </source>
</reference>
<keyword evidence="4" id="KW-1185">Reference proteome</keyword>
<dbReference type="eggNOG" id="KOG4308">
    <property type="taxonomic scope" value="Eukaryota"/>
</dbReference>
<dbReference type="EMBL" id="JH993097">
    <property type="protein sequence ID" value="EKX35089.1"/>
    <property type="molecule type" value="Genomic_DNA"/>
</dbReference>
<evidence type="ECO:0000313" key="3">
    <source>
        <dbReference type="EnsemblProtists" id="EKX35089"/>
    </source>
</evidence>
<dbReference type="PaxDb" id="55529-EKX35089"/>
<dbReference type="OMA" id="ISPPRYE"/>
<reference evidence="4" key="2">
    <citation type="submission" date="2012-11" db="EMBL/GenBank/DDBJ databases">
        <authorList>
            <person name="Kuo A."/>
            <person name="Curtis B.A."/>
            <person name="Tanifuji G."/>
            <person name="Burki F."/>
            <person name="Gruber A."/>
            <person name="Irimia M."/>
            <person name="Maruyama S."/>
            <person name="Arias M.C."/>
            <person name="Ball S.G."/>
            <person name="Gile G.H."/>
            <person name="Hirakawa Y."/>
            <person name="Hopkins J.F."/>
            <person name="Rensing S.A."/>
            <person name="Schmutz J."/>
            <person name="Symeonidi A."/>
            <person name="Elias M."/>
            <person name="Eveleigh R.J."/>
            <person name="Herman E.K."/>
            <person name="Klute M.J."/>
            <person name="Nakayama T."/>
            <person name="Obornik M."/>
            <person name="Reyes-Prieto A."/>
            <person name="Armbrust E.V."/>
            <person name="Aves S.J."/>
            <person name="Beiko R.G."/>
            <person name="Coutinho P."/>
            <person name="Dacks J.B."/>
            <person name="Durnford D.G."/>
            <person name="Fast N.M."/>
            <person name="Green B.R."/>
            <person name="Grisdale C."/>
            <person name="Hempe F."/>
            <person name="Henrissat B."/>
            <person name="Hoppner M.P."/>
            <person name="Ishida K.-I."/>
            <person name="Kim E."/>
            <person name="Koreny L."/>
            <person name="Kroth P.G."/>
            <person name="Liu Y."/>
            <person name="Malik S.-B."/>
            <person name="Maier U.G."/>
            <person name="McRose D."/>
            <person name="Mock T."/>
            <person name="Neilson J.A."/>
            <person name="Onodera N.T."/>
            <person name="Poole A.M."/>
            <person name="Pritham E.J."/>
            <person name="Richards T.A."/>
            <person name="Rocap G."/>
            <person name="Roy S.W."/>
            <person name="Sarai C."/>
            <person name="Schaack S."/>
            <person name="Shirato S."/>
            <person name="Slamovits C.H."/>
            <person name="Spencer D.F."/>
            <person name="Suzuki S."/>
            <person name="Worden A.Z."/>
            <person name="Zauner S."/>
            <person name="Barry K."/>
            <person name="Bell C."/>
            <person name="Bharti A.K."/>
            <person name="Crow J.A."/>
            <person name="Grimwood J."/>
            <person name="Kramer R."/>
            <person name="Lindquist E."/>
            <person name="Lucas S."/>
            <person name="Salamov A."/>
            <person name="McFadden G.I."/>
            <person name="Lane C.E."/>
            <person name="Keeling P.J."/>
            <person name="Gray M.W."/>
            <person name="Grigoriev I.V."/>
            <person name="Archibald J.M."/>
        </authorList>
    </citation>
    <scope>NUCLEOTIDE SEQUENCE</scope>
    <source>
        <strain evidence="4">CCMP2712</strain>
    </source>
</reference>
<dbReference type="GO" id="GO:0031267">
    <property type="term" value="F:small GTPase binding"/>
    <property type="evidence" value="ECO:0007669"/>
    <property type="project" value="TreeGrafter"/>
</dbReference>
<dbReference type="PANTHER" id="PTHR24113">
    <property type="entry name" value="RAN GTPASE-ACTIVATING PROTEIN 1"/>
    <property type="match status" value="1"/>
</dbReference>
<keyword evidence="1" id="KW-0472">Membrane</keyword>
<dbReference type="Gene3D" id="3.80.10.10">
    <property type="entry name" value="Ribonuclease Inhibitor"/>
    <property type="match status" value="2"/>
</dbReference>
<dbReference type="SMART" id="SM00368">
    <property type="entry name" value="LRR_RI"/>
    <property type="match status" value="5"/>
</dbReference>
<dbReference type="InterPro" id="IPR032675">
    <property type="entry name" value="LRR_dom_sf"/>
</dbReference>
<dbReference type="AlphaFoldDB" id="L1IGN7"/>
<keyword evidence="1" id="KW-0812">Transmembrane</keyword>
<dbReference type="SUPFAM" id="SSF52047">
    <property type="entry name" value="RNI-like"/>
    <property type="match status" value="1"/>
</dbReference>
<dbReference type="HOGENOM" id="CLU_1374510_0_0_1"/>
<dbReference type="EnsemblProtists" id="EKX35089">
    <property type="protein sequence ID" value="EKX35089"/>
    <property type="gene ID" value="GUITHDRAFT_90351"/>
</dbReference>
<dbReference type="STRING" id="905079.L1IGN7"/>
<dbReference type="PANTHER" id="PTHR24113:SF15">
    <property type="entry name" value="NACHT DOMAIN-CONTAINING PROTEIN"/>
    <property type="match status" value="1"/>
</dbReference>
<feature type="transmembrane region" description="Helical" evidence="1">
    <location>
        <begin position="170"/>
        <end position="190"/>
    </location>
</feature>
<dbReference type="GO" id="GO:0048471">
    <property type="term" value="C:perinuclear region of cytoplasm"/>
    <property type="evidence" value="ECO:0007669"/>
    <property type="project" value="TreeGrafter"/>
</dbReference>